<feature type="domain" description="DUF7735" evidence="1">
    <location>
        <begin position="189"/>
        <end position="309"/>
    </location>
</feature>
<sequence length="372" mass="40290">MEVVTECCDAVLARVTDLAKCRHVDIESEGENSGRRIGIIQLENKKKRPRLGAKTNRSSYILQHIDNGLYQTACYALLSPYYVLHTLIQLGAGTGGHSLQAYSVAKLYPPLLSPVLSMPSSVANIYIYIYMYIFFTFDHTPTKTAAYPTQEYCVYILFHSSTSEKAMKTVNLLLLAASTATATRAFDDITTILPSQPTGALLTAIHSHGSELIKDCVSAIQPGMECPFPESSAWCGLSTAGPASLLRALSSYGSVASVWWSSHSSAAFSLAEMCPLRWYNAMLSIPGGWVWLNETIIYGGCYAEAHPTPSGTGSTGKQTATPGGEPLMGYCWRRVNGLSNRTLVEEISYCVVAISLNGHGGYGRPVWNLSGA</sequence>
<dbReference type="GeneID" id="9228775"/>
<dbReference type="VEuPathDB" id="FungiDB:MCYG_01258"/>
<gene>
    <name evidence="2" type="ORF">MCYG_01258</name>
</gene>
<dbReference type="PANTHER" id="PTHR42029">
    <property type="entry name" value="AN04G07800"/>
    <property type="match status" value="1"/>
</dbReference>
<evidence type="ECO:0000259" key="1">
    <source>
        <dbReference type="Pfam" id="PF24870"/>
    </source>
</evidence>
<dbReference type="EMBL" id="DS995701">
    <property type="protein sequence ID" value="EEQ28371.1"/>
    <property type="molecule type" value="Genomic_DNA"/>
</dbReference>
<organism evidence="2 3">
    <name type="scientific">Arthroderma otae (strain ATCC MYA-4605 / CBS 113480)</name>
    <name type="common">Microsporum canis</name>
    <dbReference type="NCBI Taxonomy" id="554155"/>
    <lineage>
        <taxon>Eukaryota</taxon>
        <taxon>Fungi</taxon>
        <taxon>Dikarya</taxon>
        <taxon>Ascomycota</taxon>
        <taxon>Pezizomycotina</taxon>
        <taxon>Eurotiomycetes</taxon>
        <taxon>Eurotiomycetidae</taxon>
        <taxon>Onygenales</taxon>
        <taxon>Arthrodermataceae</taxon>
        <taxon>Microsporum</taxon>
    </lineage>
</organism>
<dbReference type="RefSeq" id="XP_002851155.1">
    <property type="nucleotide sequence ID" value="XM_002851109.1"/>
</dbReference>
<evidence type="ECO:0000313" key="3">
    <source>
        <dbReference type="Proteomes" id="UP000002035"/>
    </source>
</evidence>
<evidence type="ECO:0000313" key="2">
    <source>
        <dbReference type="EMBL" id="EEQ28371.1"/>
    </source>
</evidence>
<name>C5FEP6_ARTOC</name>
<accession>C5FEP6</accession>
<dbReference type="HOGENOM" id="CLU_743897_0_0_1"/>
<dbReference type="InterPro" id="IPR056637">
    <property type="entry name" value="DUF7735"/>
</dbReference>
<keyword evidence="3" id="KW-1185">Reference proteome</keyword>
<dbReference type="Proteomes" id="UP000002035">
    <property type="component" value="Unassembled WGS sequence"/>
</dbReference>
<proteinExistence type="predicted"/>
<dbReference type="OrthoDB" id="4940591at2759"/>
<dbReference type="Pfam" id="PF24870">
    <property type="entry name" value="DUF7735"/>
    <property type="match status" value="1"/>
</dbReference>
<protein>
    <recommendedName>
        <fullName evidence="1">DUF7735 domain-containing protein</fullName>
    </recommendedName>
</protein>
<reference evidence="3" key="1">
    <citation type="journal article" date="2012" name="MBio">
        <title>Comparative genome analysis of Trichophyton rubrum and related dermatophytes reveals candidate genes involved in infection.</title>
        <authorList>
            <person name="Martinez D.A."/>
            <person name="Oliver B.G."/>
            <person name="Graeser Y."/>
            <person name="Goldberg J.M."/>
            <person name="Li W."/>
            <person name="Martinez-Rossi N.M."/>
            <person name="Monod M."/>
            <person name="Shelest E."/>
            <person name="Barton R.C."/>
            <person name="Birch E."/>
            <person name="Brakhage A.A."/>
            <person name="Chen Z."/>
            <person name="Gurr S.J."/>
            <person name="Heiman D."/>
            <person name="Heitman J."/>
            <person name="Kosti I."/>
            <person name="Rossi A."/>
            <person name="Saif S."/>
            <person name="Samalova M."/>
            <person name="Saunders C.W."/>
            <person name="Shea T."/>
            <person name="Summerbell R.C."/>
            <person name="Xu J."/>
            <person name="Young S."/>
            <person name="Zeng Q."/>
            <person name="Birren B.W."/>
            <person name="Cuomo C.A."/>
            <person name="White T.C."/>
        </authorList>
    </citation>
    <scope>NUCLEOTIDE SEQUENCE [LARGE SCALE GENOMIC DNA]</scope>
    <source>
        <strain evidence="3">ATCC MYA-4605 / CBS 113480</strain>
    </source>
</reference>
<dbReference type="AlphaFoldDB" id="C5FEP6"/>
<dbReference type="PANTHER" id="PTHR42029:SF2">
    <property type="entry name" value="WAX SYNTHASE DOMAIN-CONTAINING PROTEIN"/>
    <property type="match status" value="1"/>
</dbReference>